<dbReference type="InterPro" id="IPR006091">
    <property type="entry name" value="Acyl-CoA_Oxase/DH_mid-dom"/>
</dbReference>
<evidence type="ECO:0000256" key="3">
    <source>
        <dbReference type="ARBA" id="ARBA00022630"/>
    </source>
</evidence>
<dbReference type="PANTHER" id="PTHR43292:SF3">
    <property type="entry name" value="ACYL-COA DEHYDROGENASE FADE29"/>
    <property type="match status" value="1"/>
</dbReference>
<comment type="caution">
    <text evidence="10">The sequence shown here is derived from an EMBL/GenBank/DDBJ whole genome shotgun (WGS) entry which is preliminary data.</text>
</comment>
<protein>
    <submittedName>
        <fullName evidence="10">Acyl-CoA dehydrogenase family protein</fullName>
    </submittedName>
</protein>
<dbReference type="InterPro" id="IPR052161">
    <property type="entry name" value="Mycobact_Acyl-CoA_DH"/>
</dbReference>
<dbReference type="InterPro" id="IPR009075">
    <property type="entry name" value="AcylCo_DH/oxidase_C"/>
</dbReference>
<keyword evidence="4 6" id="KW-0274">FAD</keyword>
<evidence type="ECO:0000313" key="11">
    <source>
        <dbReference type="Proteomes" id="UP001501842"/>
    </source>
</evidence>
<feature type="domain" description="Acyl-CoA oxidase/dehydrogenase middle" evidence="8">
    <location>
        <begin position="125"/>
        <end position="218"/>
    </location>
</feature>
<evidence type="ECO:0000256" key="1">
    <source>
        <dbReference type="ARBA" id="ARBA00001974"/>
    </source>
</evidence>
<keyword evidence="5 6" id="KW-0560">Oxidoreductase</keyword>
<dbReference type="PANTHER" id="PTHR43292">
    <property type="entry name" value="ACYL-COA DEHYDROGENASE"/>
    <property type="match status" value="1"/>
</dbReference>
<dbReference type="Gene3D" id="2.40.110.10">
    <property type="entry name" value="Butyryl-CoA Dehydrogenase, subunit A, domain 2"/>
    <property type="match status" value="1"/>
</dbReference>
<dbReference type="SUPFAM" id="SSF47203">
    <property type="entry name" value="Acyl-CoA dehydrogenase C-terminal domain-like"/>
    <property type="match status" value="1"/>
</dbReference>
<dbReference type="Gene3D" id="1.20.140.10">
    <property type="entry name" value="Butyryl-CoA Dehydrogenase, subunit A, domain 3"/>
    <property type="match status" value="1"/>
</dbReference>
<dbReference type="Pfam" id="PF02771">
    <property type="entry name" value="Acyl-CoA_dh_N"/>
    <property type="match status" value="1"/>
</dbReference>
<evidence type="ECO:0000256" key="2">
    <source>
        <dbReference type="ARBA" id="ARBA00009347"/>
    </source>
</evidence>
<evidence type="ECO:0000256" key="4">
    <source>
        <dbReference type="ARBA" id="ARBA00022827"/>
    </source>
</evidence>
<evidence type="ECO:0000259" key="8">
    <source>
        <dbReference type="Pfam" id="PF02770"/>
    </source>
</evidence>
<gene>
    <name evidence="10" type="ORF">GCM10010439_56660</name>
</gene>
<dbReference type="SUPFAM" id="SSF56645">
    <property type="entry name" value="Acyl-CoA dehydrogenase NM domain-like"/>
    <property type="match status" value="1"/>
</dbReference>
<comment type="cofactor">
    <cofactor evidence="1 6">
        <name>FAD</name>
        <dbReference type="ChEBI" id="CHEBI:57692"/>
    </cofactor>
</comment>
<proteinExistence type="inferred from homology"/>
<dbReference type="Pfam" id="PF02770">
    <property type="entry name" value="Acyl-CoA_dh_M"/>
    <property type="match status" value="1"/>
</dbReference>
<keyword evidence="3 6" id="KW-0285">Flavoprotein</keyword>
<keyword evidence="11" id="KW-1185">Reference proteome</keyword>
<evidence type="ECO:0000313" key="10">
    <source>
        <dbReference type="EMBL" id="GAA2734396.1"/>
    </source>
</evidence>
<name>A0ABP6H1X4_9ACTN</name>
<evidence type="ECO:0000259" key="7">
    <source>
        <dbReference type="Pfam" id="PF00441"/>
    </source>
</evidence>
<comment type="similarity">
    <text evidence="2 6">Belongs to the acyl-CoA dehydrogenase family.</text>
</comment>
<accession>A0ABP6H1X4</accession>
<dbReference type="RefSeq" id="WP_344454700.1">
    <property type="nucleotide sequence ID" value="NZ_BAAATZ010000029.1"/>
</dbReference>
<feature type="domain" description="Acyl-CoA dehydrogenase/oxidase N-terminal" evidence="9">
    <location>
        <begin position="10"/>
        <end position="121"/>
    </location>
</feature>
<dbReference type="InterPro" id="IPR037069">
    <property type="entry name" value="AcylCoA_DH/ox_N_sf"/>
</dbReference>
<dbReference type="InterPro" id="IPR013786">
    <property type="entry name" value="AcylCoA_DH/ox_N"/>
</dbReference>
<dbReference type="InterPro" id="IPR009100">
    <property type="entry name" value="AcylCoA_DH/oxidase_NM_dom_sf"/>
</dbReference>
<evidence type="ECO:0000256" key="5">
    <source>
        <dbReference type="ARBA" id="ARBA00023002"/>
    </source>
</evidence>
<dbReference type="Pfam" id="PF00441">
    <property type="entry name" value="Acyl-CoA_dh_1"/>
    <property type="match status" value="1"/>
</dbReference>
<dbReference type="EMBL" id="BAAATZ010000029">
    <property type="protein sequence ID" value="GAA2734396.1"/>
    <property type="molecule type" value="Genomic_DNA"/>
</dbReference>
<organism evidence="10 11">
    <name type="scientific">Actinocorallia aurantiaca</name>
    <dbReference type="NCBI Taxonomy" id="46204"/>
    <lineage>
        <taxon>Bacteria</taxon>
        <taxon>Bacillati</taxon>
        <taxon>Actinomycetota</taxon>
        <taxon>Actinomycetes</taxon>
        <taxon>Streptosporangiales</taxon>
        <taxon>Thermomonosporaceae</taxon>
        <taxon>Actinocorallia</taxon>
    </lineage>
</organism>
<evidence type="ECO:0000256" key="6">
    <source>
        <dbReference type="RuleBase" id="RU362125"/>
    </source>
</evidence>
<dbReference type="Gene3D" id="1.10.540.10">
    <property type="entry name" value="Acyl-CoA dehydrogenase/oxidase, N-terminal domain"/>
    <property type="match status" value="1"/>
</dbReference>
<reference evidence="11" key="1">
    <citation type="journal article" date="2019" name="Int. J. Syst. Evol. Microbiol.">
        <title>The Global Catalogue of Microorganisms (GCM) 10K type strain sequencing project: providing services to taxonomists for standard genome sequencing and annotation.</title>
        <authorList>
            <consortium name="The Broad Institute Genomics Platform"/>
            <consortium name="The Broad Institute Genome Sequencing Center for Infectious Disease"/>
            <person name="Wu L."/>
            <person name="Ma J."/>
        </authorList>
    </citation>
    <scope>NUCLEOTIDE SEQUENCE [LARGE SCALE GENOMIC DNA]</scope>
    <source>
        <strain evidence="11">JCM 8201</strain>
    </source>
</reference>
<feature type="domain" description="Acyl-CoA dehydrogenase/oxidase C-terminal" evidence="7">
    <location>
        <begin position="231"/>
        <end position="379"/>
    </location>
</feature>
<sequence>MDFTMGTAAAELRDELRALVSEHVPPDYLGAFTDDPADLETAQKFCRLLAERGLLCLAWPQEYGGRDASVWEQTVVREEMWAGHEPRGAQYMGVNWVGPTIMRHGTAAQRSRHLPPIARGEVIWCQGFSEPDAGSDLASLRTAARRDGDGWLVSGQKVWTSYATMAQWCFLLARTSRGERRQDGLTIFLVPMDDPAIEVRPIDCLMGPHHLNEVFFNDLRVTEADVLGEVDQGWKVVQEVLAFERVGIARYARCEMLLQAAPGVLGDAWDDLPAELRVRWARMLTHCRRARLLAYRVIALQNEGRVRPGDAAAYRIAVTRLDQESAEVLMDIAALTPREGEETSRFRSEVQDHWRYSHASTVASGSIDIQRVLLARALLEEKS</sequence>
<dbReference type="InterPro" id="IPR036250">
    <property type="entry name" value="AcylCo_DH-like_C"/>
</dbReference>
<dbReference type="Proteomes" id="UP001501842">
    <property type="component" value="Unassembled WGS sequence"/>
</dbReference>
<dbReference type="InterPro" id="IPR046373">
    <property type="entry name" value="Acyl-CoA_Oxase/DH_mid-dom_sf"/>
</dbReference>
<evidence type="ECO:0000259" key="9">
    <source>
        <dbReference type="Pfam" id="PF02771"/>
    </source>
</evidence>